<evidence type="ECO:0000256" key="2">
    <source>
        <dbReference type="SAM" id="SignalP"/>
    </source>
</evidence>
<comment type="caution">
    <text evidence="3">The sequence shown here is derived from an EMBL/GenBank/DDBJ whole genome shotgun (WGS) entry which is preliminary data.</text>
</comment>
<feature type="region of interest" description="Disordered" evidence="1">
    <location>
        <begin position="39"/>
        <end position="313"/>
    </location>
</feature>
<keyword evidence="2" id="KW-0732">Signal</keyword>
<dbReference type="EMBL" id="QPJY01000001">
    <property type="protein sequence ID" value="RCX33129.1"/>
    <property type="molecule type" value="Genomic_DNA"/>
</dbReference>
<feature type="compositionally biased region" description="Low complexity" evidence="1">
    <location>
        <begin position="41"/>
        <end position="53"/>
    </location>
</feature>
<dbReference type="Proteomes" id="UP000252707">
    <property type="component" value="Unassembled WGS sequence"/>
</dbReference>
<sequence length="354" mass="35803">MNRNRLPNYRVLAGAVALAVGFPVLAQTGQLPAPIQSAMPGQYGSSSSQGYRGAYPSVPGPYTSPNESFGQQGYGGPQGPGQVYNQPQVPSAPPSGAPWGGTPAPEETPGQRVWLPQQSESMSGPGGAPGFSGRPYGPQGPTPVYRPDDELPPPDTRPPFYGPETSGSQGYGQVPQGYGQAPQGYGQAPQGYGQAPQGYGQAPQGYGQAPQGYGQAPQGYGQMPPAPVYRPESESADESHATGRLPAQPVPPQPQEAGTGPAAPGGPTEMPVFGSAPQSPPGDTYDAPYSGGGYGAPDYGPTPGAGPYGMPQPPTGYGGARVPGGYSAPGYGGGYPGYPGYGMPMPPGGPGYGY</sequence>
<keyword evidence="4" id="KW-1185">Reference proteome</keyword>
<reference evidence="3 4" key="1">
    <citation type="submission" date="2018-07" db="EMBL/GenBank/DDBJ databases">
        <title>Genomic Encyclopedia of Type Strains, Phase IV (KMG-IV): sequencing the most valuable type-strain genomes for metagenomic binning, comparative biology and taxonomic classification.</title>
        <authorList>
            <person name="Goeker M."/>
        </authorList>
    </citation>
    <scope>NUCLEOTIDE SEQUENCE [LARGE SCALE GENOMIC DNA]</scope>
    <source>
        <strain evidence="3 4">DSM 26407</strain>
    </source>
</reference>
<proteinExistence type="predicted"/>
<evidence type="ECO:0000313" key="3">
    <source>
        <dbReference type="EMBL" id="RCX33129.1"/>
    </source>
</evidence>
<gene>
    <name evidence="3" type="ORF">DFQ59_101428</name>
</gene>
<feature type="chain" id="PRO_5016934315" evidence="2">
    <location>
        <begin position="27"/>
        <end position="354"/>
    </location>
</feature>
<feature type="compositionally biased region" description="Low complexity" evidence="1">
    <location>
        <begin position="171"/>
        <end position="223"/>
    </location>
</feature>
<evidence type="ECO:0000256" key="1">
    <source>
        <dbReference type="SAM" id="MobiDB-lite"/>
    </source>
</evidence>
<evidence type="ECO:0000313" key="4">
    <source>
        <dbReference type="Proteomes" id="UP000252707"/>
    </source>
</evidence>
<feature type="compositionally biased region" description="Basic and acidic residues" evidence="1">
    <location>
        <begin position="231"/>
        <end position="241"/>
    </location>
</feature>
<name>A0A369CGT7_9GAMM</name>
<accession>A0A369CGT7</accession>
<organism evidence="3 4">
    <name type="scientific">Thioalbus denitrificans</name>
    <dbReference type="NCBI Taxonomy" id="547122"/>
    <lineage>
        <taxon>Bacteria</taxon>
        <taxon>Pseudomonadati</taxon>
        <taxon>Pseudomonadota</taxon>
        <taxon>Gammaproteobacteria</taxon>
        <taxon>Chromatiales</taxon>
        <taxon>Ectothiorhodospiraceae</taxon>
        <taxon>Thioalbus</taxon>
    </lineage>
</organism>
<dbReference type="AlphaFoldDB" id="A0A369CGT7"/>
<feature type="signal peptide" evidence="2">
    <location>
        <begin position="1"/>
        <end position="26"/>
    </location>
</feature>
<protein>
    <submittedName>
        <fullName evidence="3">Uncharacterized protein</fullName>
    </submittedName>
</protein>
<feature type="compositionally biased region" description="Low complexity" evidence="1">
    <location>
        <begin position="255"/>
        <end position="269"/>
    </location>
</feature>
<feature type="compositionally biased region" description="Low complexity" evidence="1">
    <location>
        <begin position="80"/>
        <end position="89"/>
    </location>
</feature>